<dbReference type="SUPFAM" id="SSF54909">
    <property type="entry name" value="Dimeric alpha+beta barrel"/>
    <property type="match status" value="1"/>
</dbReference>
<reference evidence="2" key="1">
    <citation type="submission" date="2020-09" db="EMBL/GenBank/DDBJ databases">
        <title>Hoyosella lacisalsi sp. nov., a halotolerant actinobacterium isolated from soil of Lake Gudzhirganskoe.</title>
        <authorList>
            <person name="Yang Q."/>
            <person name="Guo P.Y."/>
            <person name="Liu S.W."/>
            <person name="Li F.N."/>
            <person name="Sun C.H."/>
        </authorList>
    </citation>
    <scope>NUCLEOTIDE SEQUENCE</scope>
    <source>
        <strain evidence="2">G463</strain>
    </source>
</reference>
<sequence>MITAIVLIHTDPHSIPETAQAVADLPGVSEVYSCAGDIDLIAILRVGDHEQIAHVVTERITKIPGVRSSSTQIAFKQYASSDVEAAFSLGD</sequence>
<gene>
    <name evidence="2" type="ORF">HT102_14640</name>
</gene>
<dbReference type="Pfam" id="PF01037">
    <property type="entry name" value="AsnC_trans_reg"/>
    <property type="match status" value="1"/>
</dbReference>
<comment type="caution">
    <text evidence="2">The sequence shown here is derived from an EMBL/GenBank/DDBJ whole genome shotgun (WGS) entry which is preliminary data.</text>
</comment>
<dbReference type="PANTHER" id="PTHR30154">
    <property type="entry name" value="LEUCINE-RESPONSIVE REGULATORY PROTEIN"/>
    <property type="match status" value="1"/>
</dbReference>
<accession>A0A927PM97</accession>
<organism evidence="2 3">
    <name type="scientific">Lolliginicoccus lacisalsi</name>
    <dbReference type="NCBI Taxonomy" id="2742202"/>
    <lineage>
        <taxon>Bacteria</taxon>
        <taxon>Bacillati</taxon>
        <taxon>Actinomycetota</taxon>
        <taxon>Actinomycetes</taxon>
        <taxon>Mycobacteriales</taxon>
        <taxon>Hoyosellaceae</taxon>
        <taxon>Lolliginicoccus</taxon>
    </lineage>
</organism>
<proteinExistence type="predicted"/>
<dbReference type="InterPro" id="IPR019887">
    <property type="entry name" value="Tscrpt_reg_AsnC/Lrp_C"/>
</dbReference>
<protein>
    <submittedName>
        <fullName evidence="2">Lrp/AsnC ligand binding domain-containing protein</fullName>
    </submittedName>
</protein>
<dbReference type="RefSeq" id="WP_192040187.1">
    <property type="nucleotide sequence ID" value="NZ_JACYWE010000010.1"/>
</dbReference>
<keyword evidence="3" id="KW-1185">Reference proteome</keyword>
<dbReference type="GO" id="GO:0043565">
    <property type="term" value="F:sequence-specific DNA binding"/>
    <property type="evidence" value="ECO:0007669"/>
    <property type="project" value="TreeGrafter"/>
</dbReference>
<dbReference type="InterPro" id="IPR011008">
    <property type="entry name" value="Dimeric_a/b-barrel"/>
</dbReference>
<dbReference type="AlphaFoldDB" id="A0A927PM97"/>
<dbReference type="EMBL" id="JACYWE010000010">
    <property type="protein sequence ID" value="MBD8507723.1"/>
    <property type="molecule type" value="Genomic_DNA"/>
</dbReference>
<dbReference type="Proteomes" id="UP000642993">
    <property type="component" value="Unassembled WGS sequence"/>
</dbReference>
<evidence type="ECO:0000259" key="1">
    <source>
        <dbReference type="Pfam" id="PF01037"/>
    </source>
</evidence>
<evidence type="ECO:0000313" key="2">
    <source>
        <dbReference type="EMBL" id="MBD8507723.1"/>
    </source>
</evidence>
<feature type="domain" description="Transcription regulator AsnC/Lrp ligand binding" evidence="1">
    <location>
        <begin position="6"/>
        <end position="77"/>
    </location>
</feature>
<dbReference type="Gene3D" id="3.30.70.920">
    <property type="match status" value="1"/>
</dbReference>
<dbReference type="GO" id="GO:0043200">
    <property type="term" value="P:response to amino acid"/>
    <property type="evidence" value="ECO:0007669"/>
    <property type="project" value="TreeGrafter"/>
</dbReference>
<evidence type="ECO:0000313" key="3">
    <source>
        <dbReference type="Proteomes" id="UP000642993"/>
    </source>
</evidence>
<name>A0A927PM97_9ACTN</name>
<dbReference type="GO" id="GO:0005829">
    <property type="term" value="C:cytosol"/>
    <property type="evidence" value="ECO:0007669"/>
    <property type="project" value="TreeGrafter"/>
</dbReference>
<dbReference type="PANTHER" id="PTHR30154:SF34">
    <property type="entry name" value="TRANSCRIPTIONAL REGULATOR AZLB"/>
    <property type="match status" value="1"/>
</dbReference>